<proteinExistence type="predicted"/>
<evidence type="ECO:0000313" key="3">
    <source>
        <dbReference type="Proteomes" id="UP001198565"/>
    </source>
</evidence>
<dbReference type="EMBL" id="JAINVZ010000015">
    <property type="protein sequence ID" value="MBY8887249.1"/>
    <property type="molecule type" value="Genomic_DNA"/>
</dbReference>
<accession>A0ABS7QZQ0</accession>
<protein>
    <submittedName>
        <fullName evidence="2">Uncharacterized protein</fullName>
    </submittedName>
</protein>
<sequence>MYAPVGMAVNLAKAQRRVNQQPPSDEATARPVGLVLCRPLDPGPPENA</sequence>
<dbReference type="Proteomes" id="UP001198565">
    <property type="component" value="Unassembled WGS sequence"/>
</dbReference>
<evidence type="ECO:0000313" key="2">
    <source>
        <dbReference type="EMBL" id="MBY8887249.1"/>
    </source>
</evidence>
<name>A0ABS7QZQ0_9ACTN</name>
<comment type="caution">
    <text evidence="2">The sequence shown here is derived from an EMBL/GenBank/DDBJ whole genome shotgun (WGS) entry which is preliminary data.</text>
</comment>
<dbReference type="RefSeq" id="WP_222980001.1">
    <property type="nucleotide sequence ID" value="NZ_JAINVZ010000015.1"/>
</dbReference>
<gene>
    <name evidence="2" type="ORF">K7472_20710</name>
</gene>
<feature type="region of interest" description="Disordered" evidence="1">
    <location>
        <begin position="14"/>
        <end position="48"/>
    </location>
</feature>
<reference evidence="2 3" key="1">
    <citation type="submission" date="2021-08" db="EMBL/GenBank/DDBJ databases">
        <title>Streptomyces sp. PTM05 isolated from lichen.</title>
        <authorList>
            <person name="Somphong A."/>
            <person name="Phongsopitanun W."/>
            <person name="Tanasupawat S."/>
        </authorList>
    </citation>
    <scope>NUCLEOTIDE SEQUENCE [LARGE SCALE GENOMIC DNA]</scope>
    <source>
        <strain evidence="2 3">Ptm05</strain>
    </source>
</reference>
<evidence type="ECO:0000256" key="1">
    <source>
        <dbReference type="SAM" id="MobiDB-lite"/>
    </source>
</evidence>
<keyword evidence="3" id="KW-1185">Reference proteome</keyword>
<organism evidence="2 3">
    <name type="scientific">Streptantibioticus parmotrematis</name>
    <dbReference type="NCBI Taxonomy" id="2873249"/>
    <lineage>
        <taxon>Bacteria</taxon>
        <taxon>Bacillati</taxon>
        <taxon>Actinomycetota</taxon>
        <taxon>Actinomycetes</taxon>
        <taxon>Kitasatosporales</taxon>
        <taxon>Streptomycetaceae</taxon>
        <taxon>Streptantibioticus</taxon>
    </lineage>
</organism>